<reference evidence="2" key="1">
    <citation type="journal article" date="2015" name="Nature">
        <title>Complex archaea that bridge the gap between prokaryotes and eukaryotes.</title>
        <authorList>
            <person name="Spang A."/>
            <person name="Saw J.H."/>
            <person name="Jorgensen S.L."/>
            <person name="Zaremba-Niedzwiedzka K."/>
            <person name="Martijn J."/>
            <person name="Lind A.E."/>
            <person name="van Eijk R."/>
            <person name="Schleper C."/>
            <person name="Guy L."/>
            <person name="Ettema T.J."/>
        </authorList>
    </citation>
    <scope>NUCLEOTIDE SEQUENCE</scope>
</reference>
<dbReference type="SUPFAM" id="SSF47598">
    <property type="entry name" value="Ribbon-helix-helix"/>
    <property type="match status" value="1"/>
</dbReference>
<accession>A0A0F9PSA0</accession>
<comment type="caution">
    <text evidence="2">The sequence shown here is derived from an EMBL/GenBank/DDBJ whole genome shotgun (WGS) entry which is preliminary data.</text>
</comment>
<proteinExistence type="predicted"/>
<name>A0A0F9PSA0_9ZZZZ</name>
<dbReference type="Pfam" id="PF07878">
    <property type="entry name" value="RHH_5"/>
    <property type="match status" value="1"/>
</dbReference>
<dbReference type="InterPro" id="IPR012869">
    <property type="entry name" value="RHH_5"/>
</dbReference>
<evidence type="ECO:0000259" key="1">
    <source>
        <dbReference type="Pfam" id="PF07878"/>
    </source>
</evidence>
<protein>
    <recommendedName>
        <fullName evidence="1">CopG-like ribbon-helix-helix domain-containing protein</fullName>
    </recommendedName>
</protein>
<dbReference type="InterPro" id="IPR013321">
    <property type="entry name" value="Arc_rbn_hlx_hlx"/>
</dbReference>
<organism evidence="2">
    <name type="scientific">marine sediment metagenome</name>
    <dbReference type="NCBI Taxonomy" id="412755"/>
    <lineage>
        <taxon>unclassified sequences</taxon>
        <taxon>metagenomes</taxon>
        <taxon>ecological metagenomes</taxon>
    </lineage>
</organism>
<dbReference type="AlphaFoldDB" id="A0A0F9PSA0"/>
<gene>
    <name evidence="2" type="ORF">LCGC14_1182200</name>
</gene>
<dbReference type="Gene3D" id="1.10.1220.10">
    <property type="entry name" value="Met repressor-like"/>
    <property type="match status" value="1"/>
</dbReference>
<dbReference type="GO" id="GO:0006355">
    <property type="term" value="P:regulation of DNA-templated transcription"/>
    <property type="evidence" value="ECO:0007669"/>
    <property type="project" value="InterPro"/>
</dbReference>
<feature type="domain" description="CopG-like ribbon-helix-helix" evidence="1">
    <location>
        <begin position="1"/>
        <end position="41"/>
    </location>
</feature>
<dbReference type="EMBL" id="LAZR01005932">
    <property type="protein sequence ID" value="KKM96037.1"/>
    <property type="molecule type" value="Genomic_DNA"/>
</dbReference>
<sequence length="44" mass="5168">MKRTTIRIPDELRMKIKILAKAEDRSMNQMITLLLQEALKAKVK</sequence>
<dbReference type="InterPro" id="IPR010985">
    <property type="entry name" value="Ribbon_hlx_hlx"/>
</dbReference>
<evidence type="ECO:0000313" key="2">
    <source>
        <dbReference type="EMBL" id="KKM96037.1"/>
    </source>
</evidence>